<dbReference type="PANTHER" id="PTHR42795">
    <property type="entry name" value="ALANINE DEHYDROGENASE"/>
    <property type="match status" value="1"/>
</dbReference>
<dbReference type="FunFam" id="3.40.50.720:FF:000049">
    <property type="entry name" value="Alanine dehydrogenase"/>
    <property type="match status" value="1"/>
</dbReference>
<dbReference type="InterPro" id="IPR007886">
    <property type="entry name" value="AlaDH/PNT_N"/>
</dbReference>
<feature type="binding site" evidence="11">
    <location>
        <position position="197"/>
    </location>
    <ligand>
        <name>NAD(+)</name>
        <dbReference type="ChEBI" id="CHEBI:57540"/>
    </ligand>
</feature>
<dbReference type="UniPathway" id="UPA00527">
    <property type="reaction ID" value="UER00585"/>
</dbReference>
<dbReference type="GO" id="GO:0000286">
    <property type="term" value="F:alanine dehydrogenase activity"/>
    <property type="evidence" value="ECO:0007669"/>
    <property type="project" value="UniProtKB-UniRule"/>
</dbReference>
<organism evidence="15 16">
    <name type="scientific">Jonesia denitrificans (strain ATCC 14870 / DSM 20603 / BCRC 15368 / CIP 55.134 / JCM 11481 / NBRC 15587 / NCTC 10816 / Prevot 55134)</name>
    <name type="common">Listeria denitrificans</name>
    <dbReference type="NCBI Taxonomy" id="471856"/>
    <lineage>
        <taxon>Bacteria</taxon>
        <taxon>Bacillati</taxon>
        <taxon>Actinomycetota</taxon>
        <taxon>Actinomycetes</taxon>
        <taxon>Micrococcales</taxon>
        <taxon>Jonesiaceae</taxon>
        <taxon>Jonesia</taxon>
    </lineage>
</organism>
<feature type="binding site" evidence="11">
    <location>
        <position position="219"/>
    </location>
    <ligand>
        <name>NAD(+)</name>
        <dbReference type="ChEBI" id="CHEBI:57540"/>
    </ligand>
</feature>
<dbReference type="InterPro" id="IPR007698">
    <property type="entry name" value="AlaDH/PNT_NAD(H)-bd"/>
</dbReference>
<dbReference type="PROSITE" id="PS00837">
    <property type="entry name" value="ALADH_PNT_2"/>
    <property type="match status" value="1"/>
</dbReference>
<reference evidence="15 16" key="1">
    <citation type="journal article" date="2009" name="Stand. Genomic Sci.">
        <title>Complete genome sequence of Jonesia denitrificans type strain (Prevot 55134).</title>
        <authorList>
            <person name="Pukall R."/>
            <person name="Gehrich-Schroter G."/>
            <person name="Lapidus A."/>
            <person name="Nolan M."/>
            <person name="Glavina Del Rio T."/>
            <person name="Lucas S."/>
            <person name="Chen F."/>
            <person name="Tice H."/>
            <person name="Pitluck S."/>
            <person name="Cheng J.F."/>
            <person name="Copeland A."/>
            <person name="Saunders E."/>
            <person name="Brettin T."/>
            <person name="Detter J.C."/>
            <person name="Bruce D."/>
            <person name="Goodwin L."/>
            <person name="Pati A."/>
            <person name="Ivanova N."/>
            <person name="Mavromatis K."/>
            <person name="Ovchinnikova G."/>
            <person name="Chen A."/>
            <person name="Palaniappan K."/>
            <person name="Land M."/>
            <person name="Hauser L."/>
            <person name="Chang Y.J."/>
            <person name="Jeffries C.D."/>
            <person name="Chain P."/>
            <person name="Goker M."/>
            <person name="Bristow J."/>
            <person name="Eisen J.A."/>
            <person name="Markowitz V."/>
            <person name="Hugenholtz P."/>
            <person name="Kyrpides N.C."/>
            <person name="Klenk H.P."/>
            <person name="Han C."/>
        </authorList>
    </citation>
    <scope>NUCLEOTIDE SEQUENCE [LARGE SCALE GENOMIC DNA]</scope>
    <source>
        <strain evidence="16">ATCC 14870 / DSM 20603 / BCRC 15368 / CIP 55.134 / JCM 11481 / NBRC 15587 / NCTC 10816 / Prevot 55134</strain>
    </source>
</reference>
<keyword evidence="5 8" id="KW-0520">NAD</keyword>
<name>C7R5I3_JONDD</name>
<evidence type="ECO:0000256" key="11">
    <source>
        <dbReference type="PIRSR" id="PIRSR000183-3"/>
    </source>
</evidence>
<evidence type="ECO:0000256" key="4">
    <source>
        <dbReference type="ARBA" id="ARBA00023002"/>
    </source>
</evidence>
<evidence type="ECO:0000256" key="12">
    <source>
        <dbReference type="PIRSR" id="PIRSR000183-4"/>
    </source>
</evidence>
<dbReference type="NCBIfam" id="TIGR00518">
    <property type="entry name" value="alaDH"/>
    <property type="match status" value="1"/>
</dbReference>
<dbReference type="GO" id="GO:0042853">
    <property type="term" value="P:L-alanine catabolic process"/>
    <property type="evidence" value="ECO:0007669"/>
    <property type="project" value="UniProtKB-UniPathway"/>
</dbReference>
<dbReference type="GO" id="GO:0000166">
    <property type="term" value="F:nucleotide binding"/>
    <property type="evidence" value="ECO:0007669"/>
    <property type="project" value="UniProtKB-KW"/>
</dbReference>
<keyword evidence="16" id="KW-1185">Reference proteome</keyword>
<dbReference type="GO" id="GO:0005886">
    <property type="term" value="C:plasma membrane"/>
    <property type="evidence" value="ECO:0007669"/>
    <property type="project" value="TreeGrafter"/>
</dbReference>
<dbReference type="Gene3D" id="3.40.50.720">
    <property type="entry name" value="NAD(P)-binding Rossmann-like Domain"/>
    <property type="match status" value="2"/>
</dbReference>
<evidence type="ECO:0000256" key="3">
    <source>
        <dbReference type="ARBA" id="ARBA00012897"/>
    </source>
</evidence>
<evidence type="ECO:0000256" key="9">
    <source>
        <dbReference type="PIRSR" id="PIRSR000183-1"/>
    </source>
</evidence>
<proteinExistence type="inferred from homology"/>
<feature type="domain" description="Alanine dehydrogenase/pyridine nucleotide transhydrogenase N-terminal" evidence="14">
    <location>
        <begin position="4"/>
        <end position="136"/>
    </location>
</feature>
<dbReference type="InterPro" id="IPR008141">
    <property type="entry name" value="Ala_DH"/>
</dbReference>
<feature type="binding site" evidence="12">
    <location>
        <position position="326"/>
    </location>
    <ligand>
        <name>Mg(2+)</name>
        <dbReference type="ChEBI" id="CHEBI:18420"/>
    </ligand>
</feature>
<keyword evidence="11" id="KW-0547">Nucleotide-binding</keyword>
<feature type="binding site" evidence="11">
    <location>
        <begin position="238"/>
        <end position="239"/>
    </location>
    <ligand>
        <name>NAD(+)</name>
        <dbReference type="ChEBI" id="CHEBI:57540"/>
    </ligand>
</feature>
<evidence type="ECO:0000256" key="1">
    <source>
        <dbReference type="ARBA" id="ARBA00005206"/>
    </source>
</evidence>
<dbReference type="SUPFAM" id="SSF52283">
    <property type="entry name" value="Formate/glycerate dehydrogenase catalytic domain-like"/>
    <property type="match status" value="1"/>
</dbReference>
<dbReference type="InterPro" id="IPR036291">
    <property type="entry name" value="NAD(P)-bd_dom_sf"/>
</dbReference>
<feature type="binding site" evidence="10">
    <location>
        <position position="15"/>
    </location>
    <ligand>
        <name>substrate</name>
    </ligand>
</feature>
<accession>C7R5I3</accession>
<evidence type="ECO:0000256" key="6">
    <source>
        <dbReference type="ARBA" id="ARBA00065528"/>
    </source>
</evidence>
<dbReference type="KEGG" id="jde:Jden_1608"/>
<feature type="binding site" evidence="11">
    <location>
        <position position="202"/>
    </location>
    <ligand>
        <name>NAD(+)</name>
        <dbReference type="ChEBI" id="CHEBI:57540"/>
    </ligand>
</feature>
<evidence type="ECO:0000313" key="16">
    <source>
        <dbReference type="Proteomes" id="UP000000628"/>
    </source>
</evidence>
<dbReference type="Proteomes" id="UP000000628">
    <property type="component" value="Chromosome"/>
</dbReference>
<evidence type="ECO:0000256" key="5">
    <source>
        <dbReference type="ARBA" id="ARBA00023027"/>
    </source>
</evidence>
<dbReference type="EMBL" id="CP001706">
    <property type="protein sequence ID" value="ACV09256.1"/>
    <property type="molecule type" value="Genomic_DNA"/>
</dbReference>
<dbReference type="OrthoDB" id="9804592at2"/>
<feature type="binding site" evidence="11">
    <location>
        <begin position="266"/>
        <end position="269"/>
    </location>
    <ligand>
        <name>NAD(+)</name>
        <dbReference type="ChEBI" id="CHEBI:57540"/>
    </ligand>
</feature>
<dbReference type="PANTHER" id="PTHR42795:SF1">
    <property type="entry name" value="ALANINE DEHYDROGENASE"/>
    <property type="match status" value="1"/>
</dbReference>
<feature type="binding site" evidence="10">
    <location>
        <position position="74"/>
    </location>
    <ligand>
        <name>substrate</name>
    </ligand>
</feature>
<dbReference type="Pfam" id="PF05222">
    <property type="entry name" value="AlaDh_PNT_N"/>
    <property type="match status" value="1"/>
</dbReference>
<dbReference type="SMART" id="SM01002">
    <property type="entry name" value="AlaDh_PNT_C"/>
    <property type="match status" value="1"/>
</dbReference>
<comment type="similarity">
    <text evidence="2 8">Belongs to the AlaDH/PNT family.</text>
</comment>
<dbReference type="AlphaFoldDB" id="C7R5I3"/>
<evidence type="ECO:0000259" key="14">
    <source>
        <dbReference type="SMART" id="SM01003"/>
    </source>
</evidence>
<feature type="active site" description="Proton donor/acceptor" evidence="9">
    <location>
        <position position="269"/>
    </location>
</feature>
<dbReference type="CDD" id="cd05305">
    <property type="entry name" value="L-AlaDH"/>
    <property type="match status" value="1"/>
</dbReference>
<feature type="active site" description="Proton donor/acceptor" evidence="9">
    <location>
        <position position="95"/>
    </location>
</feature>
<protein>
    <recommendedName>
        <fullName evidence="7 8">Alanine dehydrogenase</fullName>
        <ecNumber evidence="3 8">1.4.1.1</ecNumber>
    </recommendedName>
</protein>
<dbReference type="PIRSF" id="PIRSF000183">
    <property type="entry name" value="Alanine_dh"/>
    <property type="match status" value="1"/>
</dbReference>
<comment type="function">
    <text evidence="8">Catalyzes the reversible reductive amination of pyruvate to L-alanine.</text>
</comment>
<dbReference type="InterPro" id="IPR008143">
    <property type="entry name" value="Ala_DH/PNT_CS2"/>
</dbReference>
<feature type="binding site" evidence="11">
    <location>
        <position position="133"/>
    </location>
    <ligand>
        <name>NAD(+)</name>
        <dbReference type="ChEBI" id="CHEBI:57540"/>
    </ligand>
</feature>
<comment type="pathway">
    <text evidence="1 8">Amino-acid degradation; L-alanine degradation via dehydrogenase pathway; NH(3) and pyruvate from L-alanine: step 1/1.</text>
</comment>
<sequence length="370" mass="38505">MHIGVPTEVKNNENRVALTPEGVSELVRHNHTILIQAGAGAGSGISDDEYRAQGATIVTTADEAWSCELVVKVKEPVASEYRYLRPDLTLFAYLHLAAAPPLATQLVNNHVTAIAYETVQQTDGSLPLLAPMSEIAGRLAVQVGAYHLMRPVGGSGVLMGGIAGTPRAHVVVLGGGVAGTHAAQVASGMGADVTVVDVSLPRLRTFENRFHGRIHTALSSPMRISSLLDNADLVIGAVLVAGGTTPSLVTSAMVETMRPGSVLVDVAIDQGGCFEPSRPTTHDDPTYTVHNSIFYCVANMPGAVPRTSTRALTNATLPYISQLAAHGWRTAAHLNPALASGINTTGGTITHPHVAKALGTQHSGLPTVSG</sequence>
<feature type="domain" description="Alanine dehydrogenase/pyridine nucleotide transhydrogenase NAD(H)-binding" evidence="13">
    <location>
        <begin position="148"/>
        <end position="296"/>
    </location>
</feature>
<evidence type="ECO:0000256" key="10">
    <source>
        <dbReference type="PIRSR" id="PIRSR000183-2"/>
    </source>
</evidence>
<evidence type="ECO:0000256" key="8">
    <source>
        <dbReference type="PIRNR" id="PIRNR000183"/>
    </source>
</evidence>
<dbReference type="eggNOG" id="COG0686">
    <property type="taxonomic scope" value="Bacteria"/>
</dbReference>
<evidence type="ECO:0000313" key="15">
    <source>
        <dbReference type="EMBL" id="ACV09256.1"/>
    </source>
</evidence>
<dbReference type="EC" id="1.4.1.1" evidence="3 8"/>
<gene>
    <name evidence="15" type="ordered locus">Jden_1608</name>
</gene>
<dbReference type="HOGENOM" id="CLU_003376_3_0_11"/>
<dbReference type="STRING" id="471856.Jden_1608"/>
<keyword evidence="4 8" id="KW-0560">Oxidoreductase</keyword>
<dbReference type="SMART" id="SM01003">
    <property type="entry name" value="AlaDh_PNT_N"/>
    <property type="match status" value="1"/>
</dbReference>
<evidence type="ECO:0000259" key="13">
    <source>
        <dbReference type="SMART" id="SM01002"/>
    </source>
</evidence>
<comment type="catalytic activity">
    <reaction evidence="8">
        <text>L-alanine + NAD(+) + H2O = pyruvate + NH4(+) + NADH + H(+)</text>
        <dbReference type="Rhea" id="RHEA:18405"/>
        <dbReference type="ChEBI" id="CHEBI:15361"/>
        <dbReference type="ChEBI" id="CHEBI:15377"/>
        <dbReference type="ChEBI" id="CHEBI:15378"/>
        <dbReference type="ChEBI" id="CHEBI:28938"/>
        <dbReference type="ChEBI" id="CHEBI:57540"/>
        <dbReference type="ChEBI" id="CHEBI:57945"/>
        <dbReference type="ChEBI" id="CHEBI:57972"/>
        <dbReference type="EC" id="1.4.1.1"/>
    </reaction>
</comment>
<dbReference type="RefSeq" id="WP_015771884.1">
    <property type="nucleotide sequence ID" value="NC_013174.1"/>
</dbReference>
<evidence type="ECO:0000256" key="2">
    <source>
        <dbReference type="ARBA" id="ARBA00005689"/>
    </source>
</evidence>
<dbReference type="SUPFAM" id="SSF51735">
    <property type="entry name" value="NAD(P)-binding Rossmann-fold domains"/>
    <property type="match status" value="1"/>
</dbReference>
<evidence type="ECO:0000256" key="7">
    <source>
        <dbReference type="ARBA" id="ARBA00072341"/>
    </source>
</evidence>
<comment type="subunit">
    <text evidence="6">Homohexamer. Trimer of dimers.</text>
</comment>
<feature type="binding site" evidence="11">
    <location>
        <begin position="297"/>
        <end position="300"/>
    </location>
    <ligand>
        <name>NAD(+)</name>
        <dbReference type="ChEBI" id="CHEBI:57540"/>
    </ligand>
</feature>
<dbReference type="Pfam" id="PF01262">
    <property type="entry name" value="AlaDh_PNT_C"/>
    <property type="match status" value="1"/>
</dbReference>
<feature type="binding site" evidence="11">
    <location>
        <position position="278"/>
    </location>
    <ligand>
        <name>NAD(+)</name>
        <dbReference type="ChEBI" id="CHEBI:57540"/>
    </ligand>
</feature>